<sequence>MNLLVDVVLDRDPCIAKVTISSFHCDEDMTIVKEMRQLLASTGWPAYFDDQMNRLKQSLSASINARQGHGISITELQLIIDLNKRMAHTMVSFLQLGQRLVKHSLRFSRPQRPRLDLIPASPPPSNPPQPLPQQSIPFLSLPLELRQAIYAHLLPPSPSEPPSSTRPLKALNGFTPPPLLHIPELQALEGPELLSSRRWCIYLFNSDDNEHPRPRPGSTKRPPSPPRRTMNEVLTQRTAAWLAGKRGYPGPRGGDQRAKEDRDGKGARPVEITHLRLRAHEGLVFDIDYVDGEVGMRDPGIETGGVAVGTSVCECEGETVRGLVRRVEDMAAERCGAGIGIGEMEVLVAGALRMVRCRRWRARHAGVLGGCLYVDFGHVTA</sequence>
<dbReference type="AlphaFoldDB" id="A0A2K1QND0"/>
<protein>
    <submittedName>
        <fullName evidence="2">AP-1 complex subunit beta-1</fullName>
    </submittedName>
</protein>
<accession>A0A2K1QND0</accession>
<evidence type="ECO:0000313" key="2">
    <source>
        <dbReference type="EMBL" id="PNS16419.1"/>
    </source>
</evidence>
<feature type="compositionally biased region" description="Basic and acidic residues" evidence="1">
    <location>
        <begin position="254"/>
        <end position="267"/>
    </location>
</feature>
<feature type="region of interest" description="Disordered" evidence="1">
    <location>
        <begin position="244"/>
        <end position="267"/>
    </location>
</feature>
<dbReference type="InParanoid" id="A0A2K1QND0"/>
<evidence type="ECO:0000313" key="3">
    <source>
        <dbReference type="Proteomes" id="UP000243797"/>
    </source>
</evidence>
<feature type="region of interest" description="Disordered" evidence="1">
    <location>
        <begin position="153"/>
        <end position="172"/>
    </location>
</feature>
<dbReference type="Proteomes" id="UP000243797">
    <property type="component" value="Unassembled WGS sequence"/>
</dbReference>
<reference evidence="2 3" key="1">
    <citation type="submission" date="2017-06" db="EMBL/GenBank/DDBJ databases">
        <title>Draft genome sequence of a variant of Elsinoe murrayae.</title>
        <authorList>
            <person name="Cheng Q."/>
        </authorList>
    </citation>
    <scope>NUCLEOTIDE SEQUENCE [LARGE SCALE GENOMIC DNA]</scope>
    <source>
        <strain evidence="2 3">CQ-2017a</strain>
    </source>
</reference>
<keyword evidence="3" id="KW-1185">Reference proteome</keyword>
<evidence type="ECO:0000256" key="1">
    <source>
        <dbReference type="SAM" id="MobiDB-lite"/>
    </source>
</evidence>
<feature type="compositionally biased region" description="Pro residues" evidence="1">
    <location>
        <begin position="120"/>
        <end position="131"/>
    </location>
</feature>
<name>A0A2K1QND0_9PEZI</name>
<dbReference type="OrthoDB" id="3865588at2759"/>
<comment type="caution">
    <text evidence="2">The sequence shown here is derived from an EMBL/GenBank/DDBJ whole genome shotgun (WGS) entry which is preliminary data.</text>
</comment>
<dbReference type="EMBL" id="NKHZ01000057">
    <property type="protein sequence ID" value="PNS16419.1"/>
    <property type="molecule type" value="Genomic_DNA"/>
</dbReference>
<feature type="region of interest" description="Disordered" evidence="1">
    <location>
        <begin position="112"/>
        <end position="133"/>
    </location>
</feature>
<organism evidence="2 3">
    <name type="scientific">Sphaceloma murrayae</name>
    <dbReference type="NCBI Taxonomy" id="2082308"/>
    <lineage>
        <taxon>Eukaryota</taxon>
        <taxon>Fungi</taxon>
        <taxon>Dikarya</taxon>
        <taxon>Ascomycota</taxon>
        <taxon>Pezizomycotina</taxon>
        <taxon>Dothideomycetes</taxon>
        <taxon>Dothideomycetidae</taxon>
        <taxon>Myriangiales</taxon>
        <taxon>Elsinoaceae</taxon>
        <taxon>Sphaceloma</taxon>
    </lineage>
</organism>
<feature type="region of interest" description="Disordered" evidence="1">
    <location>
        <begin position="206"/>
        <end position="229"/>
    </location>
</feature>
<proteinExistence type="predicted"/>
<gene>
    <name evidence="2" type="ORF">CAC42_153</name>
</gene>